<dbReference type="SUPFAM" id="SSF56219">
    <property type="entry name" value="DNase I-like"/>
    <property type="match status" value="1"/>
</dbReference>
<dbReference type="RefSeq" id="WP_173803383.1">
    <property type="nucleotide sequence ID" value="NZ_JABSNM010000001.1"/>
</dbReference>
<evidence type="ECO:0000256" key="2">
    <source>
        <dbReference type="SAM" id="Phobius"/>
    </source>
</evidence>
<keyword evidence="4" id="KW-0255">Endonuclease</keyword>
<evidence type="ECO:0000259" key="3">
    <source>
        <dbReference type="Pfam" id="PF03372"/>
    </source>
</evidence>
<accession>A0ABX2FX78</accession>
<keyword evidence="2" id="KW-0812">Transmembrane</keyword>
<evidence type="ECO:0000313" key="4">
    <source>
        <dbReference type="EMBL" id="NRT54419.1"/>
    </source>
</evidence>
<evidence type="ECO:0000256" key="1">
    <source>
        <dbReference type="SAM" id="MobiDB-lite"/>
    </source>
</evidence>
<feature type="compositionally biased region" description="Basic and acidic residues" evidence="1">
    <location>
        <begin position="358"/>
        <end position="372"/>
    </location>
</feature>
<protein>
    <submittedName>
        <fullName evidence="4">Endonuclease/exonuclease/phosphatase (EEP) superfamily protein YafD</fullName>
    </submittedName>
</protein>
<evidence type="ECO:0000313" key="5">
    <source>
        <dbReference type="Proteomes" id="UP001516061"/>
    </source>
</evidence>
<feature type="transmembrane region" description="Helical" evidence="2">
    <location>
        <begin position="42"/>
        <end position="61"/>
    </location>
</feature>
<sequence>MTFASPALRGLARLSIVVSVLATGSLVWLYRFAPLRDPMIELARYMPFLVYLVPALLALGLSLLLGWLWRVAALAAVALLLTVVMDVSTGLHRAEPPADPAAAGVRAVRFMTYNIKSYRAAFREGGFVPLNNEIETHQPDILVMQDAREVSRAGDLPYGMRDALPKHRLYAYGQYAVASRFPLSDCRHEDMSFRGEKHEYVRCTVDIDGTRVDIVTAHLLTPREGLNATRFELLQGLDDWRQNYADRQAQADTLVRALGPLRRPTLLAGDLNAPEHASVVQTLTRGLGLRDAFSAGGRGWGYTHGHSLKPGLSFLRIDHILVSPEIGVSSAHVGWRGGSEHRPVIADLLIPVGQPDGKAVDKPVEKPVDKSKSRASSSRSGA</sequence>
<dbReference type="Proteomes" id="UP001516061">
    <property type="component" value="Unassembled WGS sequence"/>
</dbReference>
<keyword evidence="2" id="KW-0472">Membrane</keyword>
<feature type="region of interest" description="Disordered" evidence="1">
    <location>
        <begin position="353"/>
        <end position="382"/>
    </location>
</feature>
<keyword evidence="4" id="KW-0540">Nuclease</keyword>
<keyword evidence="5" id="KW-1185">Reference proteome</keyword>
<name>A0ABX2FX78_9BURK</name>
<comment type="caution">
    <text evidence="4">The sequence shown here is derived from an EMBL/GenBank/DDBJ whole genome shotgun (WGS) entry which is preliminary data.</text>
</comment>
<keyword evidence="4" id="KW-0378">Hydrolase</keyword>
<keyword evidence="2" id="KW-1133">Transmembrane helix</keyword>
<dbReference type="Pfam" id="PF03372">
    <property type="entry name" value="Exo_endo_phos"/>
    <property type="match status" value="1"/>
</dbReference>
<gene>
    <name evidence="4" type="ORF">HNQ01_000126</name>
</gene>
<organism evidence="4 5">
    <name type="scientific">Sphaerotilus uruguayifluvii</name>
    <dbReference type="NCBI Taxonomy" id="2735897"/>
    <lineage>
        <taxon>Bacteria</taxon>
        <taxon>Pseudomonadati</taxon>
        <taxon>Pseudomonadota</taxon>
        <taxon>Betaproteobacteria</taxon>
        <taxon>Burkholderiales</taxon>
        <taxon>Sphaerotilaceae</taxon>
        <taxon>Sphaerotilus</taxon>
    </lineage>
</organism>
<dbReference type="InterPro" id="IPR005135">
    <property type="entry name" value="Endo/exonuclease/phosphatase"/>
</dbReference>
<reference evidence="4 5" key="1">
    <citation type="submission" date="2020-05" db="EMBL/GenBank/DDBJ databases">
        <title>Genomic Encyclopedia of Type Strains, Phase IV (KMG-V): Genome sequencing to study the core and pangenomes of soil and plant-associated prokaryotes.</title>
        <authorList>
            <person name="Whitman W."/>
        </authorList>
    </citation>
    <scope>NUCLEOTIDE SEQUENCE [LARGE SCALE GENOMIC DNA]</scope>
    <source>
        <strain evidence="4 5">C29</strain>
    </source>
</reference>
<feature type="transmembrane region" description="Helical" evidence="2">
    <location>
        <begin position="12"/>
        <end position="30"/>
    </location>
</feature>
<proteinExistence type="predicted"/>
<dbReference type="InterPro" id="IPR036691">
    <property type="entry name" value="Endo/exonu/phosph_ase_sf"/>
</dbReference>
<dbReference type="EMBL" id="JABSNM010000001">
    <property type="protein sequence ID" value="NRT54419.1"/>
    <property type="molecule type" value="Genomic_DNA"/>
</dbReference>
<dbReference type="Gene3D" id="3.60.10.10">
    <property type="entry name" value="Endonuclease/exonuclease/phosphatase"/>
    <property type="match status" value="1"/>
</dbReference>
<feature type="domain" description="Endonuclease/exonuclease/phosphatase" evidence="3">
    <location>
        <begin position="111"/>
        <end position="341"/>
    </location>
</feature>
<dbReference type="GO" id="GO:0004519">
    <property type="term" value="F:endonuclease activity"/>
    <property type="evidence" value="ECO:0007669"/>
    <property type="project" value="UniProtKB-KW"/>
</dbReference>